<sequence>MKLQITTERLTITPFTLQWLEAYHQNFTPEVTRYQYPDPFPDPETAQQVLSGFIADMERGDMLELAILGHKGEFLGSAEVFGLREKAPELGIWLKGSAQGQGYGKEVLEGTLGYLDGFRRYEYYIYEADERNAPSICLVEKFPHERGRLQRVITESGKELMLRTYHIRARR</sequence>
<evidence type="ECO:0000313" key="5">
    <source>
        <dbReference type="Proteomes" id="UP000596035"/>
    </source>
</evidence>
<dbReference type="KEGG" id="amur:ADH66_02670"/>
<evidence type="ECO:0000313" key="3">
    <source>
        <dbReference type="EMBL" id="QQR28952.1"/>
    </source>
</evidence>
<protein>
    <submittedName>
        <fullName evidence="2 3">N-acetyltransferase</fullName>
    </submittedName>
</protein>
<accession>A0A1Z2XMI2</accession>
<organism evidence="3 5">
    <name type="scientific">Acutalibacter muris</name>
    <dbReference type="NCBI Taxonomy" id="1796620"/>
    <lineage>
        <taxon>Bacteria</taxon>
        <taxon>Bacillati</taxon>
        <taxon>Bacillota</taxon>
        <taxon>Clostridia</taxon>
        <taxon>Eubacteriales</taxon>
        <taxon>Acutalibacteraceae</taxon>
        <taxon>Acutalibacter</taxon>
    </lineage>
</organism>
<reference evidence="4" key="2">
    <citation type="submission" date="2017-05" db="EMBL/GenBank/DDBJ databases">
        <title>Improved OligoMM genomes.</title>
        <authorList>
            <person name="Garzetti D."/>
        </authorList>
    </citation>
    <scope>NUCLEOTIDE SEQUENCE [LARGE SCALE GENOMIC DNA]</scope>
    <source>
        <strain evidence="4">KB18</strain>
    </source>
</reference>
<gene>
    <name evidence="2" type="ORF">ADH66_02670</name>
    <name evidence="3" type="ORF">I5Q82_12720</name>
</gene>
<dbReference type="InterPro" id="IPR016181">
    <property type="entry name" value="Acyl_CoA_acyltransferase"/>
</dbReference>
<dbReference type="Gene3D" id="3.40.630.30">
    <property type="match status" value="1"/>
</dbReference>
<dbReference type="RefSeq" id="WP_066535994.1">
    <property type="nucleotide sequence ID" value="NZ_CP021422.1"/>
</dbReference>
<feature type="domain" description="N-acetyltransferase" evidence="1">
    <location>
        <begin position="10"/>
        <end position="171"/>
    </location>
</feature>
<dbReference type="Pfam" id="PF13302">
    <property type="entry name" value="Acetyltransf_3"/>
    <property type="match status" value="1"/>
</dbReference>
<dbReference type="EMBL" id="CP021422">
    <property type="protein sequence ID" value="ASB39658.1"/>
    <property type="molecule type" value="Genomic_DNA"/>
</dbReference>
<reference evidence="3 5" key="3">
    <citation type="submission" date="2020-11" db="EMBL/GenBank/DDBJ databases">
        <title>Closed and high quality bacterial genomes of the OMM12 community.</title>
        <authorList>
            <person name="Marbouty M."/>
            <person name="Lamy-Besnier Q."/>
            <person name="Debarbieux L."/>
            <person name="Koszul R."/>
        </authorList>
    </citation>
    <scope>NUCLEOTIDE SEQUENCE [LARGE SCALE GENOMIC DNA]</scope>
    <source>
        <strain evidence="3 5">KB18</strain>
    </source>
</reference>
<evidence type="ECO:0000259" key="1">
    <source>
        <dbReference type="PROSITE" id="PS51186"/>
    </source>
</evidence>
<dbReference type="InterPro" id="IPR051531">
    <property type="entry name" value="N-acetyltransferase"/>
</dbReference>
<dbReference type="AlphaFoldDB" id="A0A1Z2XMI2"/>
<dbReference type="SUPFAM" id="SSF55729">
    <property type="entry name" value="Acyl-CoA N-acyltransferases (Nat)"/>
    <property type="match status" value="1"/>
</dbReference>
<dbReference type="GO" id="GO:0016747">
    <property type="term" value="F:acyltransferase activity, transferring groups other than amino-acyl groups"/>
    <property type="evidence" value="ECO:0007669"/>
    <property type="project" value="InterPro"/>
</dbReference>
<dbReference type="PANTHER" id="PTHR43792">
    <property type="entry name" value="GNAT FAMILY, PUTATIVE (AFU_ORTHOLOGUE AFUA_3G00765)-RELATED-RELATED"/>
    <property type="match status" value="1"/>
</dbReference>
<proteinExistence type="predicted"/>
<reference evidence="2" key="1">
    <citation type="journal article" date="2017" name="Genome Announc.">
        <title>High-Quality Whole-Genome Sequences of the Oligo-Mouse-Microbiota Bacterial Community.</title>
        <authorList>
            <person name="Garzetti D."/>
            <person name="Brugiroux S."/>
            <person name="Bunk B."/>
            <person name="Pukall R."/>
            <person name="McCoy K.D."/>
            <person name="Macpherson A.J."/>
            <person name="Stecher B."/>
        </authorList>
    </citation>
    <scope>NUCLEOTIDE SEQUENCE</scope>
    <source>
        <strain evidence="2">KB18</strain>
    </source>
</reference>
<keyword evidence="4" id="KW-1185">Reference proteome</keyword>
<dbReference type="Proteomes" id="UP000596035">
    <property type="component" value="Chromosome"/>
</dbReference>
<dbReference type="Proteomes" id="UP000196710">
    <property type="component" value="Chromosome"/>
</dbReference>
<dbReference type="PROSITE" id="PS51186">
    <property type="entry name" value="GNAT"/>
    <property type="match status" value="1"/>
</dbReference>
<dbReference type="InterPro" id="IPR000182">
    <property type="entry name" value="GNAT_dom"/>
</dbReference>
<dbReference type="EMBL" id="CP065321">
    <property type="protein sequence ID" value="QQR28952.1"/>
    <property type="molecule type" value="Genomic_DNA"/>
</dbReference>
<name>A0A1Z2XMI2_9FIRM</name>
<evidence type="ECO:0000313" key="2">
    <source>
        <dbReference type="EMBL" id="ASB39658.1"/>
    </source>
</evidence>
<evidence type="ECO:0000313" key="4">
    <source>
        <dbReference type="Proteomes" id="UP000196710"/>
    </source>
</evidence>